<feature type="transmembrane region" description="Helical" evidence="1">
    <location>
        <begin position="440"/>
        <end position="463"/>
    </location>
</feature>
<feature type="transmembrane region" description="Helical" evidence="1">
    <location>
        <begin position="138"/>
        <end position="160"/>
    </location>
</feature>
<feature type="transmembrane region" description="Helical" evidence="1">
    <location>
        <begin position="237"/>
        <end position="254"/>
    </location>
</feature>
<feature type="transmembrane region" description="Helical" evidence="1">
    <location>
        <begin position="385"/>
        <end position="405"/>
    </location>
</feature>
<protein>
    <submittedName>
        <fullName evidence="2">O-antigen polysaccharide polymerase Wzy-like protein</fullName>
    </submittedName>
</protein>
<feature type="transmembrane region" description="Helical" evidence="1">
    <location>
        <begin position="56"/>
        <end position="76"/>
    </location>
</feature>
<feature type="transmembrane region" description="Helical" evidence="1">
    <location>
        <begin position="261"/>
        <end position="281"/>
    </location>
</feature>
<feature type="transmembrane region" description="Helical" evidence="1">
    <location>
        <begin position="180"/>
        <end position="200"/>
    </location>
</feature>
<sequence>MFLRNTFIFIYLTVTVFLFTSFQVSLSLWVSFFSNALILTFITYFHIFIEKTYSPFLSTYIVFNYLFFLLAPMNQANVMTAMEFPIYGNQFPYNEWTFIKTNFLISLFHIFFFIIYVGSKTLIKKSNKVVTSLKGKTYLFPSIFILFSVLVLIFNFGFLIDEYTRPSWKAPDYNISDLLIRTKVLFVIPLAGIVLCVGYLRKRKLPLQKLLFVTLSILLLLFILLVLKNPLTEKRNALGPIYLLLIFLFYPRLINSNVKTTFLLFFSMIVVFPALQFLTHVDYGFAELVSNPSLILRKNDLSLGFMSLNYDAFVNIGVVIEIVENDGVSFGFQSLSAFLFFVPRSLWPSKPDSSGLVVGDYLIDKYDFWFANLSNPLVSEGFMNFGYFGVLLMAFLLAITIVFFLTWLNSNDYLKKAIAFYFAMHLIFLLRGDFTNGFSYFVGTLIGLYIIPKIIIYISGFILDQKVWVSKKK</sequence>
<evidence type="ECO:0000256" key="1">
    <source>
        <dbReference type="SAM" id="Phobius"/>
    </source>
</evidence>
<proteinExistence type="predicted"/>
<dbReference type="Proteomes" id="UP000248584">
    <property type="component" value="Unassembled WGS sequence"/>
</dbReference>
<organism evidence="2 3">
    <name type="scientific">Nonlabens dokdonensis</name>
    <dbReference type="NCBI Taxonomy" id="328515"/>
    <lineage>
        <taxon>Bacteria</taxon>
        <taxon>Pseudomonadati</taxon>
        <taxon>Bacteroidota</taxon>
        <taxon>Flavobacteriia</taxon>
        <taxon>Flavobacteriales</taxon>
        <taxon>Flavobacteriaceae</taxon>
        <taxon>Nonlabens</taxon>
    </lineage>
</organism>
<feature type="transmembrane region" description="Helical" evidence="1">
    <location>
        <begin position="417"/>
        <end position="434"/>
    </location>
</feature>
<evidence type="ECO:0000313" key="2">
    <source>
        <dbReference type="EMBL" id="PZX44226.1"/>
    </source>
</evidence>
<dbReference type="InterPro" id="IPR029468">
    <property type="entry name" value="O-ag_pol_Wzy"/>
</dbReference>
<dbReference type="Pfam" id="PF14296">
    <property type="entry name" value="O-ag_pol_Wzy"/>
    <property type="match status" value="1"/>
</dbReference>
<keyword evidence="1" id="KW-0812">Transmembrane</keyword>
<gene>
    <name evidence="2" type="ORF">LX97_01236</name>
</gene>
<accession>A0ABX5Q2R3</accession>
<feature type="transmembrane region" description="Helical" evidence="1">
    <location>
        <begin position="212"/>
        <end position="231"/>
    </location>
</feature>
<keyword evidence="1" id="KW-1133">Transmembrane helix</keyword>
<evidence type="ECO:0000313" key="3">
    <source>
        <dbReference type="Proteomes" id="UP000248584"/>
    </source>
</evidence>
<name>A0ABX5Q2R3_9FLAO</name>
<reference evidence="2 3" key="1">
    <citation type="submission" date="2018-06" db="EMBL/GenBank/DDBJ databases">
        <title>Genomic Encyclopedia of Archaeal and Bacterial Type Strains, Phase II (KMG-II): from individual species to whole genera.</title>
        <authorList>
            <person name="Goeker M."/>
        </authorList>
    </citation>
    <scope>NUCLEOTIDE SEQUENCE [LARGE SCALE GENOMIC DNA]</scope>
    <source>
        <strain evidence="2 3">DSM 17205</strain>
    </source>
</reference>
<dbReference type="EMBL" id="QKZR01000001">
    <property type="protein sequence ID" value="PZX44226.1"/>
    <property type="molecule type" value="Genomic_DNA"/>
</dbReference>
<feature type="transmembrane region" description="Helical" evidence="1">
    <location>
        <begin position="32"/>
        <end position="49"/>
    </location>
</feature>
<feature type="transmembrane region" description="Helical" evidence="1">
    <location>
        <begin position="96"/>
        <end position="117"/>
    </location>
</feature>
<keyword evidence="1" id="KW-0472">Membrane</keyword>
<feature type="transmembrane region" description="Helical" evidence="1">
    <location>
        <begin position="7"/>
        <end position="26"/>
    </location>
</feature>
<comment type="caution">
    <text evidence="2">The sequence shown here is derived from an EMBL/GenBank/DDBJ whole genome shotgun (WGS) entry which is preliminary data.</text>
</comment>
<keyword evidence="3" id="KW-1185">Reference proteome</keyword>